<evidence type="ECO:0000313" key="2">
    <source>
        <dbReference type="Proteomes" id="UP000198582"/>
    </source>
</evidence>
<gene>
    <name evidence="1" type="ORF">SAMN04489732_104458</name>
</gene>
<dbReference type="AlphaFoldDB" id="A0A1H8W0W1"/>
<accession>A0A1H8W0W1</accession>
<protein>
    <recommendedName>
        <fullName evidence="3">SseB protein N-terminal domain-containing protein</fullName>
    </recommendedName>
</protein>
<dbReference type="EMBL" id="FOEF01000004">
    <property type="protein sequence ID" value="SEP21289.1"/>
    <property type="molecule type" value="Genomic_DNA"/>
</dbReference>
<evidence type="ECO:0000313" key="1">
    <source>
        <dbReference type="EMBL" id="SEP21289.1"/>
    </source>
</evidence>
<evidence type="ECO:0008006" key="3">
    <source>
        <dbReference type="Google" id="ProtNLM"/>
    </source>
</evidence>
<organism evidence="1 2">
    <name type="scientific">Amycolatopsis saalfeldensis</name>
    <dbReference type="NCBI Taxonomy" id="394193"/>
    <lineage>
        <taxon>Bacteria</taxon>
        <taxon>Bacillati</taxon>
        <taxon>Actinomycetota</taxon>
        <taxon>Actinomycetes</taxon>
        <taxon>Pseudonocardiales</taxon>
        <taxon>Pseudonocardiaceae</taxon>
        <taxon>Amycolatopsis</taxon>
    </lineage>
</organism>
<sequence>MVSIVSEREGDAALAVLAWEVWQGYRGLSDFMDGFARAVVWARRSEQPGLLVTDTGSRGRWMPVFSTPDRLAAHVGDGYFFSASGAELLSLVPLGVGLMLDPDDVHRFPILARVAPPEAVAGTWVEVVGMRRRQNC</sequence>
<name>A0A1H8W0W1_9PSEU</name>
<dbReference type="Proteomes" id="UP000198582">
    <property type="component" value="Unassembled WGS sequence"/>
</dbReference>
<reference evidence="1 2" key="1">
    <citation type="submission" date="2016-10" db="EMBL/GenBank/DDBJ databases">
        <authorList>
            <person name="de Groot N.N."/>
        </authorList>
    </citation>
    <scope>NUCLEOTIDE SEQUENCE [LARGE SCALE GENOMIC DNA]</scope>
    <source>
        <strain evidence="1 2">DSM 44993</strain>
    </source>
</reference>
<dbReference type="STRING" id="394193.SAMN04489732_104458"/>
<proteinExistence type="predicted"/>
<keyword evidence="2" id="KW-1185">Reference proteome</keyword>